<feature type="compositionally biased region" description="Low complexity" evidence="1">
    <location>
        <begin position="12"/>
        <end position="33"/>
    </location>
</feature>
<dbReference type="EMBL" id="JACHFN010000004">
    <property type="protein sequence ID" value="MBB5233908.1"/>
    <property type="molecule type" value="Genomic_DNA"/>
</dbReference>
<dbReference type="AlphaFoldDB" id="A0A7W8GE98"/>
<gene>
    <name evidence="2" type="ORF">HNQ09_001346</name>
</gene>
<comment type="caution">
    <text evidence="2">The sequence shown here is derived from an EMBL/GenBank/DDBJ whole genome shotgun (WGS) entry which is preliminary data.</text>
</comment>
<evidence type="ECO:0000256" key="1">
    <source>
        <dbReference type="SAM" id="MobiDB-lite"/>
    </source>
</evidence>
<keyword evidence="3" id="KW-1185">Reference proteome</keyword>
<organism evidence="2 3">
    <name type="scientific">Deinococcus budaensis</name>
    <dbReference type="NCBI Taxonomy" id="1665626"/>
    <lineage>
        <taxon>Bacteria</taxon>
        <taxon>Thermotogati</taxon>
        <taxon>Deinococcota</taxon>
        <taxon>Deinococci</taxon>
        <taxon>Deinococcales</taxon>
        <taxon>Deinococcaceae</taxon>
        <taxon>Deinococcus</taxon>
    </lineage>
</organism>
<reference evidence="2 3" key="1">
    <citation type="submission" date="2020-08" db="EMBL/GenBank/DDBJ databases">
        <title>Genomic Encyclopedia of Type Strains, Phase IV (KMG-IV): sequencing the most valuable type-strain genomes for metagenomic binning, comparative biology and taxonomic classification.</title>
        <authorList>
            <person name="Goeker M."/>
        </authorList>
    </citation>
    <scope>NUCLEOTIDE SEQUENCE [LARGE SCALE GENOMIC DNA]</scope>
    <source>
        <strain evidence="2 3">DSM 101791</strain>
    </source>
</reference>
<evidence type="ECO:0000313" key="3">
    <source>
        <dbReference type="Proteomes" id="UP000525389"/>
    </source>
</evidence>
<dbReference type="Proteomes" id="UP000525389">
    <property type="component" value="Unassembled WGS sequence"/>
</dbReference>
<name>A0A7W8GE98_9DEIO</name>
<feature type="region of interest" description="Disordered" evidence="1">
    <location>
        <begin position="1"/>
        <end position="48"/>
    </location>
</feature>
<protein>
    <recommendedName>
        <fullName evidence="4">DUF3887 domain-containing protein</fullName>
    </recommendedName>
</protein>
<accession>A0A7W8GE98</accession>
<sequence length="158" mass="16670">MPPVATRPGEVAGAPTPAPARAAAAAPAPAPVAEDPRSPTPAAWPDPLRRGRELTGLLYGERLGELWAAFLPSARAEWRDLAAFQAYRAAGLQSFGREAALLHEAVIEEGGLTSYVRTATFEGAPGQEWTVVFRLDEGGRVQDFRIAPAAPDSGGRTN</sequence>
<evidence type="ECO:0008006" key="4">
    <source>
        <dbReference type="Google" id="ProtNLM"/>
    </source>
</evidence>
<evidence type="ECO:0000313" key="2">
    <source>
        <dbReference type="EMBL" id="MBB5233908.1"/>
    </source>
</evidence>
<proteinExistence type="predicted"/>
<dbReference type="RefSeq" id="WP_184027074.1">
    <property type="nucleotide sequence ID" value="NZ_JACHFN010000004.1"/>
</dbReference>